<gene>
    <name evidence="5" type="ORF">C2R22_19510</name>
</gene>
<dbReference type="SUPFAM" id="SSF46785">
    <property type="entry name" value="Winged helix' DNA-binding domain"/>
    <property type="match status" value="1"/>
</dbReference>
<dbReference type="EMBL" id="CP026309">
    <property type="protein sequence ID" value="AUV84069.1"/>
    <property type="molecule type" value="Genomic_DNA"/>
</dbReference>
<dbReference type="Gene3D" id="1.10.10.10">
    <property type="entry name" value="Winged helix-like DNA-binding domain superfamily/Winged helix DNA-binding domain"/>
    <property type="match status" value="1"/>
</dbReference>
<evidence type="ECO:0000313" key="5">
    <source>
        <dbReference type="EMBL" id="AUV84069.1"/>
    </source>
</evidence>
<proteinExistence type="predicted"/>
<keyword evidence="6" id="KW-1185">Reference proteome</keyword>
<accession>A0A2I8VS80</accession>
<keyword evidence="1" id="KW-0805">Transcription regulation</keyword>
<keyword evidence="3" id="KW-0804">Transcription</keyword>
<dbReference type="KEGG" id="srub:C2R22_19510"/>
<dbReference type="Pfam" id="PF01638">
    <property type="entry name" value="HxlR"/>
    <property type="match status" value="1"/>
</dbReference>
<evidence type="ECO:0000256" key="2">
    <source>
        <dbReference type="ARBA" id="ARBA00023125"/>
    </source>
</evidence>
<dbReference type="PANTHER" id="PTHR33204">
    <property type="entry name" value="TRANSCRIPTIONAL REGULATOR, MARR FAMILY"/>
    <property type="match status" value="1"/>
</dbReference>
<dbReference type="PANTHER" id="PTHR33204:SF18">
    <property type="entry name" value="TRANSCRIPTIONAL REGULATORY PROTEIN"/>
    <property type="match status" value="1"/>
</dbReference>
<dbReference type="Proteomes" id="UP000236584">
    <property type="component" value="Chromosome"/>
</dbReference>
<feature type="domain" description="HTH hxlR-type" evidence="4">
    <location>
        <begin position="1"/>
        <end position="90"/>
    </location>
</feature>
<dbReference type="InterPro" id="IPR002577">
    <property type="entry name" value="HTH_HxlR"/>
</dbReference>
<evidence type="ECO:0000259" key="4">
    <source>
        <dbReference type="PROSITE" id="PS51118"/>
    </source>
</evidence>
<organism evidence="5 6">
    <name type="scientific">Salinigranum rubrum</name>
    <dbReference type="NCBI Taxonomy" id="755307"/>
    <lineage>
        <taxon>Archaea</taxon>
        <taxon>Methanobacteriati</taxon>
        <taxon>Methanobacteriota</taxon>
        <taxon>Stenosarchaea group</taxon>
        <taxon>Halobacteria</taxon>
        <taxon>Halobacteriales</taxon>
        <taxon>Haloferacaceae</taxon>
        <taxon>Salinigranum</taxon>
    </lineage>
</organism>
<dbReference type="GO" id="GO:0003677">
    <property type="term" value="F:DNA binding"/>
    <property type="evidence" value="ECO:0007669"/>
    <property type="project" value="UniProtKB-KW"/>
</dbReference>
<name>A0A2I8VS80_9EURY</name>
<evidence type="ECO:0000256" key="3">
    <source>
        <dbReference type="ARBA" id="ARBA00023163"/>
    </source>
</evidence>
<protein>
    <submittedName>
        <fullName evidence="5">Transcriptional regulator</fullName>
    </submittedName>
</protein>
<sequence>MDVLSSRYTMQLVCVVDAHGTVRFSELESHLPDASTSTLSTRLSDLVEVGVLSREKYDEVPPRVEYELTRDGRSLARRTRSLLSWVDRNS</sequence>
<reference evidence="5 6" key="1">
    <citation type="submission" date="2018-01" db="EMBL/GenBank/DDBJ databases">
        <title>Complete genome sequence of Salinigranum rubrum GX10T, an extremely halophilic archaeon isolated from a marine solar saltern.</title>
        <authorList>
            <person name="Han S."/>
        </authorList>
    </citation>
    <scope>NUCLEOTIDE SEQUENCE [LARGE SCALE GENOMIC DNA]</scope>
    <source>
        <strain evidence="5 6">GX10</strain>
    </source>
</reference>
<evidence type="ECO:0000313" key="6">
    <source>
        <dbReference type="Proteomes" id="UP000236584"/>
    </source>
</evidence>
<keyword evidence="2" id="KW-0238">DNA-binding</keyword>
<dbReference type="InterPro" id="IPR036388">
    <property type="entry name" value="WH-like_DNA-bd_sf"/>
</dbReference>
<evidence type="ECO:0000256" key="1">
    <source>
        <dbReference type="ARBA" id="ARBA00023015"/>
    </source>
</evidence>
<dbReference type="AlphaFoldDB" id="A0A2I8VS80"/>
<dbReference type="GeneID" id="35594328"/>
<dbReference type="OrthoDB" id="10490at2157"/>
<dbReference type="PROSITE" id="PS51118">
    <property type="entry name" value="HTH_HXLR"/>
    <property type="match status" value="1"/>
</dbReference>
<dbReference type="InterPro" id="IPR036390">
    <property type="entry name" value="WH_DNA-bd_sf"/>
</dbReference>
<dbReference type="RefSeq" id="WP_103427758.1">
    <property type="nucleotide sequence ID" value="NZ_CP026309.1"/>
</dbReference>